<evidence type="ECO:0000256" key="1">
    <source>
        <dbReference type="SAM" id="Phobius"/>
    </source>
</evidence>
<protein>
    <submittedName>
        <fullName evidence="2">Uncharacterized protein</fullName>
    </submittedName>
</protein>
<name>A0AAU7LE65_9BURK</name>
<keyword evidence="1" id="KW-0812">Transmembrane</keyword>
<dbReference type="AlphaFoldDB" id="A0AAU7LE65"/>
<evidence type="ECO:0000313" key="2">
    <source>
        <dbReference type="EMBL" id="XBP00206.1"/>
    </source>
</evidence>
<sequence length="238" mass="26630">MNKRLTWIGVSITALYLVAVFLLGRTKWDSLIGMGLNEVGDFLAGVAGPLALWWLILGYFQQGQELRMSSEALRNQAKELHRSAEEQSRLVAATQAQVAAHMRMYELQQAATENRFRPNLIVEPLPIDQGTQFVYGLAICNHGDIAQNVVVRLVSDELDFDHYLEMIPASGSVEITDDVISPRVAGEHSLLIDYTSRSGTMYRDTLGFVVLERGDGSWRAFTYAESLREKIEEDTYGG</sequence>
<dbReference type="RefSeq" id="WP_348995671.1">
    <property type="nucleotide sequence ID" value="NZ_CP157584.1"/>
</dbReference>
<feature type="transmembrane region" description="Helical" evidence="1">
    <location>
        <begin position="5"/>
        <end position="22"/>
    </location>
</feature>
<reference evidence="2" key="1">
    <citation type="submission" date="2024-05" db="EMBL/GenBank/DDBJ databases">
        <title>Transcriptome analysis of the degradation process of organic nitrogen by two heterotrophic nitrifying and aerobic denitrifying bacteria, Achromobacter sp. HNDS-1 and Enterobacter sp. HNDS-6.</title>
        <authorList>
            <person name="Huang Y."/>
        </authorList>
    </citation>
    <scope>NUCLEOTIDE SEQUENCE</scope>
    <source>
        <strain evidence="2">HNDS-1</strain>
    </source>
</reference>
<dbReference type="EMBL" id="CP157584">
    <property type="protein sequence ID" value="XBP00206.1"/>
    <property type="molecule type" value="Genomic_DNA"/>
</dbReference>
<organism evidence="2">
    <name type="scientific">Achromobacter sp. HNDS-1</name>
    <dbReference type="NCBI Taxonomy" id="3151598"/>
    <lineage>
        <taxon>Bacteria</taxon>
        <taxon>Pseudomonadati</taxon>
        <taxon>Pseudomonadota</taxon>
        <taxon>Betaproteobacteria</taxon>
        <taxon>Burkholderiales</taxon>
        <taxon>Alcaligenaceae</taxon>
        <taxon>Achromobacter</taxon>
    </lineage>
</organism>
<gene>
    <name evidence="2" type="ORF">ABFG95_06935</name>
</gene>
<keyword evidence="1" id="KW-1133">Transmembrane helix</keyword>
<accession>A0AAU7LE65</accession>
<keyword evidence="1" id="KW-0472">Membrane</keyword>
<feature type="transmembrane region" description="Helical" evidence="1">
    <location>
        <begin position="42"/>
        <end position="60"/>
    </location>
</feature>
<proteinExistence type="predicted"/>
<dbReference type="KEGG" id="achh:ABFG95_06935"/>